<keyword evidence="6" id="KW-1185">Reference proteome</keyword>
<evidence type="ECO:0000256" key="1">
    <source>
        <dbReference type="ARBA" id="ARBA00022490"/>
    </source>
</evidence>
<dbReference type="AlphaFoldDB" id="A0A918DL09"/>
<dbReference type="EC" id="4.1.3.40" evidence="4"/>
<evidence type="ECO:0000256" key="2">
    <source>
        <dbReference type="ARBA" id="ARBA00022688"/>
    </source>
</evidence>
<dbReference type="GO" id="GO:0042866">
    <property type="term" value="P:pyruvate biosynthetic process"/>
    <property type="evidence" value="ECO:0007669"/>
    <property type="project" value="UniProtKB-UniRule"/>
</dbReference>
<accession>A0A918DL09</accession>
<organism evidence="5 6">
    <name type="scientific">Bowmanella pacifica</name>
    <dbReference type="NCBI Taxonomy" id="502051"/>
    <lineage>
        <taxon>Bacteria</taxon>
        <taxon>Pseudomonadati</taxon>
        <taxon>Pseudomonadota</taxon>
        <taxon>Gammaproteobacteria</taxon>
        <taxon>Alteromonadales</taxon>
        <taxon>Alteromonadaceae</taxon>
        <taxon>Bowmanella</taxon>
    </lineage>
</organism>
<dbReference type="GO" id="GO:0008813">
    <property type="term" value="F:chorismate lyase activity"/>
    <property type="evidence" value="ECO:0007669"/>
    <property type="project" value="UniProtKB-UniRule"/>
</dbReference>
<proteinExistence type="inferred from homology"/>
<dbReference type="PANTHER" id="PTHR38683">
    <property type="entry name" value="CHORISMATE PYRUVATE-LYASE"/>
    <property type="match status" value="1"/>
</dbReference>
<dbReference type="HAMAP" id="MF_01632">
    <property type="entry name" value="UbiC"/>
    <property type="match status" value="1"/>
</dbReference>
<dbReference type="GO" id="GO:0006744">
    <property type="term" value="P:ubiquinone biosynthetic process"/>
    <property type="evidence" value="ECO:0007669"/>
    <property type="project" value="UniProtKB-UniRule"/>
</dbReference>
<evidence type="ECO:0000313" key="6">
    <source>
        <dbReference type="Proteomes" id="UP000606935"/>
    </source>
</evidence>
<keyword evidence="3 4" id="KW-0456">Lyase</keyword>
<dbReference type="InterPro" id="IPR028978">
    <property type="entry name" value="Chorismate_lyase_/UTRA_dom_sf"/>
</dbReference>
<comment type="function">
    <text evidence="4">Removes the pyruvyl group from chorismate, with concomitant aromatization of the ring, to provide 4-hydroxybenzoate (4HB) for the ubiquinone pathway.</text>
</comment>
<dbReference type="InterPro" id="IPR007440">
    <property type="entry name" value="Chorismate--pyruvate_lyase"/>
</dbReference>
<dbReference type="SUPFAM" id="SSF64288">
    <property type="entry name" value="Chorismate lyase-like"/>
    <property type="match status" value="1"/>
</dbReference>
<dbReference type="PANTHER" id="PTHR38683:SF1">
    <property type="entry name" value="CHORISMATE PYRUVATE-LYASE"/>
    <property type="match status" value="1"/>
</dbReference>
<feature type="binding site" evidence="4">
    <location>
        <position position="133"/>
    </location>
    <ligand>
        <name>substrate</name>
    </ligand>
</feature>
<dbReference type="Proteomes" id="UP000606935">
    <property type="component" value="Unassembled WGS sequence"/>
</dbReference>
<name>A0A918DL09_9ALTE</name>
<comment type="pathway">
    <text evidence="4">Cofactor biosynthesis; ubiquinone biosynthesis.</text>
</comment>
<comment type="caution">
    <text evidence="5">The sequence shown here is derived from an EMBL/GenBank/DDBJ whole genome shotgun (WGS) entry which is preliminary data.</text>
</comment>
<comment type="subcellular location">
    <subcellularLocation>
        <location evidence="4">Cytoplasm</location>
    </subcellularLocation>
</comment>
<evidence type="ECO:0000313" key="5">
    <source>
        <dbReference type="EMBL" id="GGO71820.1"/>
    </source>
</evidence>
<evidence type="ECO:0000256" key="4">
    <source>
        <dbReference type="HAMAP-Rule" id="MF_01632"/>
    </source>
</evidence>
<comment type="caution">
    <text evidence="4">Lacks conserved residue(s) required for the propagation of feature annotation.</text>
</comment>
<keyword evidence="2 4" id="KW-0831">Ubiquinone biosynthesis</keyword>
<comment type="catalytic activity">
    <reaction evidence="4">
        <text>chorismate = 4-hydroxybenzoate + pyruvate</text>
        <dbReference type="Rhea" id="RHEA:16505"/>
        <dbReference type="ChEBI" id="CHEBI:15361"/>
        <dbReference type="ChEBI" id="CHEBI:17879"/>
        <dbReference type="ChEBI" id="CHEBI:29748"/>
        <dbReference type="EC" id="4.1.3.40"/>
    </reaction>
</comment>
<feature type="binding site" evidence="4">
    <location>
        <position position="189"/>
    </location>
    <ligand>
        <name>substrate</name>
    </ligand>
</feature>
<dbReference type="GO" id="GO:0005829">
    <property type="term" value="C:cytosol"/>
    <property type="evidence" value="ECO:0007669"/>
    <property type="project" value="TreeGrafter"/>
</dbReference>
<feature type="binding site" evidence="4">
    <location>
        <position position="95"/>
    </location>
    <ligand>
        <name>substrate</name>
    </ligand>
</feature>
<reference evidence="5" key="2">
    <citation type="submission" date="2020-09" db="EMBL/GenBank/DDBJ databases">
        <authorList>
            <person name="Sun Q."/>
            <person name="Zhou Y."/>
        </authorList>
    </citation>
    <scope>NUCLEOTIDE SEQUENCE</scope>
    <source>
        <strain evidence="5">CGMCC 1.7086</strain>
    </source>
</reference>
<reference evidence="5" key="1">
    <citation type="journal article" date="2014" name="Int. J. Syst. Evol. Microbiol.">
        <title>Complete genome sequence of Corynebacterium casei LMG S-19264T (=DSM 44701T), isolated from a smear-ripened cheese.</title>
        <authorList>
            <consortium name="US DOE Joint Genome Institute (JGI-PGF)"/>
            <person name="Walter F."/>
            <person name="Albersmeier A."/>
            <person name="Kalinowski J."/>
            <person name="Ruckert C."/>
        </authorList>
    </citation>
    <scope>NUCLEOTIDE SEQUENCE</scope>
    <source>
        <strain evidence="5">CGMCC 1.7086</strain>
    </source>
</reference>
<evidence type="ECO:0000256" key="3">
    <source>
        <dbReference type="ARBA" id="ARBA00023239"/>
    </source>
</evidence>
<dbReference type="Gene3D" id="3.40.1410.10">
    <property type="entry name" value="Chorismate lyase-like"/>
    <property type="match status" value="1"/>
</dbReference>
<comment type="similarity">
    <text evidence="4">Belongs to the UbiC family.</text>
</comment>
<dbReference type="Pfam" id="PF04345">
    <property type="entry name" value="Chor_lyase"/>
    <property type="match status" value="1"/>
</dbReference>
<keyword evidence="4 5" id="KW-0670">Pyruvate</keyword>
<protein>
    <recommendedName>
        <fullName evidence="4">Probable chorismate pyruvate-lyase</fullName>
        <shortName evidence="4">CL</shortName>
        <shortName evidence="4">CPL</shortName>
        <ecNumber evidence="4">4.1.3.40</ecNumber>
    </recommendedName>
</protein>
<gene>
    <name evidence="4 5" type="primary">ubiC</name>
    <name evidence="5" type="ORF">GCM10010982_28530</name>
</gene>
<keyword evidence="1 4" id="KW-0963">Cytoplasm</keyword>
<dbReference type="EMBL" id="BMLS01000004">
    <property type="protein sequence ID" value="GGO71820.1"/>
    <property type="molecule type" value="Genomic_DNA"/>
</dbReference>
<sequence length="206" mass="23499">MSNHKGIMTSLSSYLQRILNLSIHFPLMLDTRWVQPDDLSIPDFHLKNWLLDTGSLTERLQSHCRQFRVQLLGQAVAPLSEDEQCQMTDMPCEVREVLLCGEAQPWVFARSLLPVTLIHQGMQELAQLGEQSLGKVLFNRSDCVREPFEITRIPADHALLQTLGIDSTHDVWGRRSRFSYRHWHMMVAEIFLPGSPAYKQFGGAGA</sequence>